<feature type="transmembrane region" description="Helical" evidence="7">
    <location>
        <begin position="372"/>
        <end position="388"/>
    </location>
</feature>
<feature type="transmembrane region" description="Helical" evidence="7">
    <location>
        <begin position="400"/>
        <end position="424"/>
    </location>
</feature>
<feature type="transmembrane region" description="Helical" evidence="7">
    <location>
        <begin position="535"/>
        <end position="554"/>
    </location>
</feature>
<dbReference type="PANTHER" id="PTHR30483:SF6">
    <property type="entry name" value="PERIPLASMIC BINDING PROTEIN OF ABC TRANSPORTER FOR NATURAL AMINO ACIDS"/>
    <property type="match status" value="1"/>
</dbReference>
<dbReference type="CDD" id="cd06344">
    <property type="entry name" value="PBP1_ABC_HAAT-like"/>
    <property type="match status" value="1"/>
</dbReference>
<feature type="transmembrane region" description="Helical" evidence="7">
    <location>
        <begin position="505"/>
        <end position="529"/>
    </location>
</feature>
<dbReference type="EMBL" id="CP003273">
    <property type="protein sequence ID" value="AGL02250.1"/>
    <property type="molecule type" value="Genomic_DNA"/>
</dbReference>
<dbReference type="RefSeq" id="WP_006523567.1">
    <property type="nucleotide sequence ID" value="NC_021184.1"/>
</dbReference>
<protein>
    <submittedName>
        <fullName evidence="9">ABC-type branched-chain amino acid transport system, periplasmic component</fullName>
    </submittedName>
</protein>
<evidence type="ECO:0000256" key="7">
    <source>
        <dbReference type="SAM" id="Phobius"/>
    </source>
</evidence>
<dbReference type="PANTHER" id="PTHR30483">
    <property type="entry name" value="LEUCINE-SPECIFIC-BINDING PROTEIN"/>
    <property type="match status" value="1"/>
</dbReference>
<dbReference type="InterPro" id="IPR028082">
    <property type="entry name" value="Peripla_BP_I"/>
</dbReference>
<dbReference type="InterPro" id="IPR028081">
    <property type="entry name" value="Leu-bd"/>
</dbReference>
<evidence type="ECO:0000256" key="6">
    <source>
        <dbReference type="ARBA" id="ARBA00023136"/>
    </source>
</evidence>
<dbReference type="InterPro" id="IPR001898">
    <property type="entry name" value="SLC13A/DASS"/>
</dbReference>
<feature type="transmembrane region" description="Helical" evidence="7">
    <location>
        <begin position="274"/>
        <end position="296"/>
    </location>
</feature>
<feature type="transmembrane region" description="Helical" evidence="7">
    <location>
        <begin position="583"/>
        <end position="601"/>
    </location>
</feature>
<reference evidence="9 10" key="1">
    <citation type="submission" date="2012-01" db="EMBL/GenBank/DDBJ databases">
        <title>Complete sequence of Desulfotomaculum gibsoniae DSM 7213.</title>
        <authorList>
            <consortium name="US DOE Joint Genome Institute"/>
            <person name="Lucas S."/>
            <person name="Han J."/>
            <person name="Lapidus A."/>
            <person name="Cheng J.-F."/>
            <person name="Goodwin L."/>
            <person name="Pitluck S."/>
            <person name="Peters L."/>
            <person name="Ovchinnikova G."/>
            <person name="Teshima H."/>
            <person name="Detter J.C."/>
            <person name="Han C."/>
            <person name="Tapia R."/>
            <person name="Land M."/>
            <person name="Hauser L."/>
            <person name="Kyrpides N."/>
            <person name="Ivanova N."/>
            <person name="Pagani I."/>
            <person name="Parshina S."/>
            <person name="Plugge C."/>
            <person name="Muyzer G."/>
            <person name="Kuever J."/>
            <person name="Ivanova A."/>
            <person name="Nazina T."/>
            <person name="Klenk H.-P."/>
            <person name="Brambilla E."/>
            <person name="Spring S."/>
            <person name="Stams A.F."/>
            <person name="Woyke T."/>
        </authorList>
    </citation>
    <scope>NUCLEOTIDE SEQUENCE [LARGE SCALE GENOMIC DNA]</scope>
    <source>
        <strain evidence="9 10">DSM 7213</strain>
    </source>
</reference>
<dbReference type="CDD" id="cd00038">
    <property type="entry name" value="CAP_ED"/>
    <property type="match status" value="1"/>
</dbReference>
<dbReference type="InterPro" id="IPR014710">
    <property type="entry name" value="RmlC-like_jellyroll"/>
</dbReference>
<keyword evidence="4" id="KW-0732">Signal</keyword>
<dbReference type="KEGG" id="dgi:Desgi_2849"/>
<feature type="domain" description="Cyclic nucleotide-binding" evidence="8">
    <location>
        <begin position="18"/>
        <end position="120"/>
    </location>
</feature>
<name>R4KNW3_9FIRM</name>
<evidence type="ECO:0000256" key="2">
    <source>
        <dbReference type="ARBA" id="ARBA00010062"/>
    </source>
</evidence>
<feature type="transmembrane region" description="Helical" evidence="7">
    <location>
        <begin position="629"/>
        <end position="648"/>
    </location>
</feature>
<dbReference type="SUPFAM" id="SSF51206">
    <property type="entry name" value="cAMP-binding domain-like"/>
    <property type="match status" value="1"/>
</dbReference>
<sequence>MTVNSVGLDKLKLLDIPLFSGLDRMNLAKLVPVVEEVHYKTGDILFQQGEFGDSLYILARGKVKVFLEEGSQTRELAVLGERECFGEMSLLTGEPRSAGIQAVTDVVVLRLSKDNFDELLRNQNSLAVQFAGILARRLAQVNKEQANKKKGSEEQEPVKGEPQCVVDIPAPETLISQPDKDRAIPVLRAKLNKQQLLSVILAILGSLLLNLLLESQGFNRSQRILLDILFGGAILWSFNVFSFHMISCAMPLLAIFLRASRPETVLSGFTSPSLFMLLGLFAVSAAVVKTGLIYRLVLIVISRFPTGYVGQTLGWVLAGLLITPFLSFTNERVSLGSRMLRSYLDTLRLQNVSAGALGLAFSTLLGFGQLSFMVLSGAVACLFVYQLLPVEVRGEVTYALWLQAALPLSLVFLPLSYLTILLFFRSKEPFQLDHTVIEDQLIILGPITRQEKITLLALLFAFLGLLSYHWHGISGAAICLVSFLLLYGSAVLDDQSIRTEINWNVFISFGALVGFGSALFTSGLPALLADKLSPLLGFLLDSILLFLAVTVIWMKLLRFVLPALPALLVSLILFLPLSEASGINPFVIGLILLLASHTWFLSPEYNGYFTTLFKETGKNLLTNQQTFKLAFVSSFICILAVSFSLPFWKHLDLIVPVKTAQPAMAGAEQQVVIGLAGSFSDPEGLQLKNAVQMAVDEVNASGILMGRKISIEVKDDQGDVTRGMAIAQSLAENKEVVAVIGHRQSYISTQVAAIYDRAGLVMIVPSEVSPQLNRYHTVFSTLPGVDDFGILAARTMLDQGFKRTVICYADGSYGRSLANAFEDEVHARGMKIADRLAVSGGINEWNNLLSKWQILGYDSIFLIDTMPAGAEWITGARRAGLKVPIFAASGLDAEELPRLAGSAAEGTTIFSIFNPGENHPEVEKFIRDYQVKFGADPGVPAAQGYDAVKILVEAMKGTAAAEPAQIAAKLRQMKEYHGITGTHSFTEDGRVAGKEIVVKKVREGKITCP</sequence>
<dbReference type="InterPro" id="IPR051010">
    <property type="entry name" value="BCAA_transport"/>
</dbReference>
<comment type="similarity">
    <text evidence="2">Belongs to the leucine-binding protein family.</text>
</comment>
<dbReference type="InterPro" id="IPR000595">
    <property type="entry name" value="cNMP-bd_dom"/>
</dbReference>
<evidence type="ECO:0000259" key="8">
    <source>
        <dbReference type="PROSITE" id="PS50042"/>
    </source>
</evidence>
<evidence type="ECO:0000256" key="4">
    <source>
        <dbReference type="ARBA" id="ARBA00022729"/>
    </source>
</evidence>
<dbReference type="eggNOG" id="COG0683">
    <property type="taxonomic scope" value="Bacteria"/>
</dbReference>
<dbReference type="eggNOG" id="COG0664">
    <property type="taxonomic scope" value="Bacteria"/>
</dbReference>
<keyword evidence="3 7" id="KW-0812">Transmembrane</keyword>
<gene>
    <name evidence="9" type="ORF">Desgi_2849</name>
</gene>
<evidence type="ECO:0000313" key="10">
    <source>
        <dbReference type="Proteomes" id="UP000013520"/>
    </source>
</evidence>
<dbReference type="GO" id="GO:0016020">
    <property type="term" value="C:membrane"/>
    <property type="evidence" value="ECO:0007669"/>
    <property type="project" value="UniProtKB-SubCell"/>
</dbReference>
<feature type="transmembrane region" description="Helical" evidence="7">
    <location>
        <begin position="475"/>
        <end position="493"/>
    </location>
</feature>
<evidence type="ECO:0000256" key="5">
    <source>
        <dbReference type="ARBA" id="ARBA00022989"/>
    </source>
</evidence>
<feature type="transmembrane region" description="Helical" evidence="7">
    <location>
        <begin position="225"/>
        <end position="254"/>
    </location>
</feature>
<dbReference type="HOGENOM" id="CLU_311625_0_0_9"/>
<proteinExistence type="inferred from homology"/>
<dbReference type="InterPro" id="IPR018488">
    <property type="entry name" value="cNMP-bd_CS"/>
</dbReference>
<keyword evidence="5 7" id="KW-1133">Transmembrane helix</keyword>
<keyword evidence="6 7" id="KW-0472">Membrane</keyword>
<dbReference type="Pfam" id="PF00027">
    <property type="entry name" value="cNMP_binding"/>
    <property type="match status" value="1"/>
</dbReference>
<feature type="transmembrane region" description="Helical" evidence="7">
    <location>
        <begin position="559"/>
        <end position="577"/>
    </location>
</feature>
<dbReference type="GO" id="GO:0022857">
    <property type="term" value="F:transmembrane transporter activity"/>
    <property type="evidence" value="ECO:0007669"/>
    <property type="project" value="InterPro"/>
</dbReference>
<dbReference type="InterPro" id="IPR018490">
    <property type="entry name" value="cNMP-bd_dom_sf"/>
</dbReference>
<dbReference type="SMART" id="SM00100">
    <property type="entry name" value="cNMP"/>
    <property type="match status" value="1"/>
</dbReference>
<dbReference type="Gene3D" id="2.60.120.10">
    <property type="entry name" value="Jelly Rolls"/>
    <property type="match status" value="1"/>
</dbReference>
<accession>R4KNW3</accession>
<dbReference type="Gene3D" id="3.40.50.2300">
    <property type="match status" value="2"/>
</dbReference>
<dbReference type="Pfam" id="PF00939">
    <property type="entry name" value="Na_sulph_symp"/>
    <property type="match status" value="1"/>
</dbReference>
<dbReference type="SUPFAM" id="SSF53822">
    <property type="entry name" value="Periplasmic binding protein-like I"/>
    <property type="match status" value="1"/>
</dbReference>
<evidence type="ECO:0000256" key="1">
    <source>
        <dbReference type="ARBA" id="ARBA00004141"/>
    </source>
</evidence>
<dbReference type="eggNOG" id="COG0471">
    <property type="taxonomic scope" value="Bacteria"/>
</dbReference>
<dbReference type="Proteomes" id="UP000013520">
    <property type="component" value="Chromosome"/>
</dbReference>
<organism evidence="9 10">
    <name type="scientific">Desulfoscipio gibsoniae DSM 7213</name>
    <dbReference type="NCBI Taxonomy" id="767817"/>
    <lineage>
        <taxon>Bacteria</taxon>
        <taxon>Bacillati</taxon>
        <taxon>Bacillota</taxon>
        <taxon>Clostridia</taxon>
        <taxon>Eubacteriales</taxon>
        <taxon>Desulfallaceae</taxon>
        <taxon>Desulfoscipio</taxon>
    </lineage>
</organism>
<dbReference type="PRINTS" id="PR00103">
    <property type="entry name" value="CAMPKINASE"/>
</dbReference>
<dbReference type="OrthoDB" id="9783240at2"/>
<evidence type="ECO:0000313" key="9">
    <source>
        <dbReference type="EMBL" id="AGL02250.1"/>
    </source>
</evidence>
<keyword evidence="10" id="KW-1185">Reference proteome</keyword>
<feature type="transmembrane region" description="Helical" evidence="7">
    <location>
        <begin position="196"/>
        <end position="213"/>
    </location>
</feature>
<comment type="subcellular location">
    <subcellularLocation>
        <location evidence="1">Membrane</location>
        <topology evidence="1">Multi-pass membrane protein</topology>
    </subcellularLocation>
</comment>
<dbReference type="AlphaFoldDB" id="R4KNW3"/>
<dbReference type="PROSITE" id="PS00889">
    <property type="entry name" value="CNMP_BINDING_2"/>
    <property type="match status" value="1"/>
</dbReference>
<dbReference type="PROSITE" id="PS50042">
    <property type="entry name" value="CNMP_BINDING_3"/>
    <property type="match status" value="1"/>
</dbReference>
<evidence type="ECO:0000256" key="3">
    <source>
        <dbReference type="ARBA" id="ARBA00022692"/>
    </source>
</evidence>
<dbReference type="STRING" id="767817.Desgi_2849"/>
<feature type="transmembrane region" description="Helical" evidence="7">
    <location>
        <begin position="308"/>
        <end position="327"/>
    </location>
</feature>
<dbReference type="Pfam" id="PF13458">
    <property type="entry name" value="Peripla_BP_6"/>
    <property type="match status" value="1"/>
</dbReference>